<dbReference type="STRING" id="1182545.A0A072PMR4"/>
<evidence type="ECO:0000256" key="5">
    <source>
        <dbReference type="ARBA" id="ARBA00023150"/>
    </source>
</evidence>
<dbReference type="GO" id="GO:0006777">
    <property type="term" value="P:Mo-molybdopterin cofactor biosynthetic process"/>
    <property type="evidence" value="ECO:0007669"/>
    <property type="project" value="UniProtKB-UniRule"/>
</dbReference>
<dbReference type="GeneID" id="25277672"/>
<dbReference type="Gene3D" id="3.40.980.10">
    <property type="entry name" value="MoaB/Mog-like domain"/>
    <property type="match status" value="1"/>
</dbReference>
<dbReference type="Gene3D" id="3.90.105.10">
    <property type="entry name" value="Molybdopterin biosynthesis moea protein, domain 2"/>
    <property type="match status" value="1"/>
</dbReference>
<dbReference type="Pfam" id="PF03454">
    <property type="entry name" value="MoeA_C"/>
    <property type="match status" value="1"/>
</dbReference>
<organism evidence="8 9">
    <name type="scientific">Exophiala aquamarina CBS 119918</name>
    <dbReference type="NCBI Taxonomy" id="1182545"/>
    <lineage>
        <taxon>Eukaryota</taxon>
        <taxon>Fungi</taxon>
        <taxon>Dikarya</taxon>
        <taxon>Ascomycota</taxon>
        <taxon>Pezizomycotina</taxon>
        <taxon>Eurotiomycetes</taxon>
        <taxon>Chaetothyriomycetidae</taxon>
        <taxon>Chaetothyriales</taxon>
        <taxon>Herpotrichiellaceae</taxon>
        <taxon>Exophiala</taxon>
    </lineage>
</organism>
<reference evidence="8 9" key="1">
    <citation type="submission" date="2013-03" db="EMBL/GenBank/DDBJ databases">
        <title>The Genome Sequence of Exophiala aquamarina CBS 119918.</title>
        <authorList>
            <consortium name="The Broad Institute Genomics Platform"/>
            <person name="Cuomo C."/>
            <person name="de Hoog S."/>
            <person name="Gorbushina A."/>
            <person name="Walker B."/>
            <person name="Young S.K."/>
            <person name="Zeng Q."/>
            <person name="Gargeya S."/>
            <person name="Fitzgerald M."/>
            <person name="Haas B."/>
            <person name="Abouelleil A."/>
            <person name="Allen A.W."/>
            <person name="Alvarado L."/>
            <person name="Arachchi H.M."/>
            <person name="Berlin A.M."/>
            <person name="Chapman S.B."/>
            <person name="Gainer-Dewar J."/>
            <person name="Goldberg J."/>
            <person name="Griggs A."/>
            <person name="Gujja S."/>
            <person name="Hansen M."/>
            <person name="Howarth C."/>
            <person name="Imamovic A."/>
            <person name="Ireland A."/>
            <person name="Larimer J."/>
            <person name="McCowan C."/>
            <person name="Murphy C."/>
            <person name="Pearson M."/>
            <person name="Poon T.W."/>
            <person name="Priest M."/>
            <person name="Roberts A."/>
            <person name="Saif S."/>
            <person name="Shea T."/>
            <person name="Sisk P."/>
            <person name="Sykes S."/>
            <person name="Wortman J."/>
            <person name="Nusbaum C."/>
            <person name="Birren B."/>
        </authorList>
    </citation>
    <scope>NUCLEOTIDE SEQUENCE [LARGE SCALE GENOMIC DNA]</scope>
    <source>
        <strain evidence="8 9">CBS 119918</strain>
    </source>
</reference>
<gene>
    <name evidence="8" type="ORF">A1O9_02731</name>
</gene>
<keyword evidence="5 6" id="KW-0501">Molybdenum cofactor biosynthesis</keyword>
<dbReference type="InterPro" id="IPR005110">
    <property type="entry name" value="MoeA_linker/N"/>
</dbReference>
<dbReference type="CDD" id="cd00887">
    <property type="entry name" value="MoeA"/>
    <property type="match status" value="1"/>
</dbReference>
<accession>A0A072PMR4</accession>
<comment type="catalytic activity">
    <reaction evidence="6">
        <text>adenylyl-molybdopterin + molybdate = Mo-molybdopterin + AMP + H(+)</text>
        <dbReference type="Rhea" id="RHEA:35047"/>
        <dbReference type="ChEBI" id="CHEBI:15378"/>
        <dbReference type="ChEBI" id="CHEBI:36264"/>
        <dbReference type="ChEBI" id="CHEBI:62727"/>
        <dbReference type="ChEBI" id="CHEBI:71302"/>
        <dbReference type="ChEBI" id="CHEBI:456215"/>
    </reaction>
</comment>
<dbReference type="Proteomes" id="UP000027920">
    <property type="component" value="Unassembled WGS sequence"/>
</dbReference>
<dbReference type="Gene3D" id="2.40.340.10">
    <property type="entry name" value="MoeA, C-terminal, domain IV"/>
    <property type="match status" value="1"/>
</dbReference>
<dbReference type="InterPro" id="IPR036425">
    <property type="entry name" value="MoaB/Mog-like_dom_sf"/>
</dbReference>
<dbReference type="SUPFAM" id="SSF53218">
    <property type="entry name" value="Molybdenum cofactor biosynthesis proteins"/>
    <property type="match status" value="1"/>
</dbReference>
<evidence type="ECO:0000313" key="9">
    <source>
        <dbReference type="Proteomes" id="UP000027920"/>
    </source>
</evidence>
<dbReference type="GO" id="GO:0005524">
    <property type="term" value="F:ATP binding"/>
    <property type="evidence" value="ECO:0007669"/>
    <property type="project" value="UniProtKB-UniRule"/>
</dbReference>
<evidence type="ECO:0000259" key="7">
    <source>
        <dbReference type="SMART" id="SM00852"/>
    </source>
</evidence>
<dbReference type="UniPathway" id="UPA00344"/>
<keyword evidence="6" id="KW-0479">Metal-binding</keyword>
<dbReference type="RefSeq" id="XP_013263756.1">
    <property type="nucleotide sequence ID" value="XM_013408302.1"/>
</dbReference>
<dbReference type="AlphaFoldDB" id="A0A072PMR4"/>
<evidence type="ECO:0000313" key="8">
    <source>
        <dbReference type="EMBL" id="KEF61166.1"/>
    </source>
</evidence>
<dbReference type="InterPro" id="IPR038987">
    <property type="entry name" value="MoeA-like"/>
</dbReference>
<dbReference type="Pfam" id="PF03453">
    <property type="entry name" value="MoeA_N"/>
    <property type="match status" value="1"/>
</dbReference>
<evidence type="ECO:0000256" key="4">
    <source>
        <dbReference type="ARBA" id="ARBA00012509"/>
    </source>
</evidence>
<name>A0A072PMR4_9EURO</name>
<proteinExistence type="inferred from homology"/>
<dbReference type="EMBL" id="AMGV01000002">
    <property type="protein sequence ID" value="KEF61166.1"/>
    <property type="molecule type" value="Genomic_DNA"/>
</dbReference>
<dbReference type="OrthoDB" id="6777263at2759"/>
<keyword evidence="6" id="KW-0808">Transferase</keyword>
<dbReference type="GO" id="GO:0061598">
    <property type="term" value="F:molybdopterin adenylyltransferase activity"/>
    <property type="evidence" value="ECO:0007669"/>
    <property type="project" value="UniProtKB-UniRule"/>
</dbReference>
<dbReference type="HOGENOM" id="CLU_010186_0_0_1"/>
<dbReference type="SUPFAM" id="SSF63867">
    <property type="entry name" value="MoeA C-terminal domain-like"/>
    <property type="match status" value="1"/>
</dbReference>
<dbReference type="GO" id="GO:0005829">
    <property type="term" value="C:cytosol"/>
    <property type="evidence" value="ECO:0007669"/>
    <property type="project" value="TreeGrafter"/>
</dbReference>
<feature type="domain" description="MoaB/Mog" evidence="7">
    <location>
        <begin position="145"/>
        <end position="304"/>
    </location>
</feature>
<evidence type="ECO:0000256" key="6">
    <source>
        <dbReference type="RuleBase" id="RU365090"/>
    </source>
</evidence>
<comment type="similarity">
    <text evidence="6">Belongs to the MoeA family.</text>
</comment>
<comment type="function">
    <text evidence="6">Catalyzes two steps in the biosynthesis of the molybdenum cofactor. In the first step, molybdopterin is adenylated. Subsequently, molybdate is inserted into adenylated molybdopterin and AMP is released.</text>
</comment>
<dbReference type="InterPro" id="IPR001453">
    <property type="entry name" value="MoaB/Mog_dom"/>
</dbReference>
<dbReference type="GO" id="GO:0046872">
    <property type="term" value="F:metal ion binding"/>
    <property type="evidence" value="ECO:0007669"/>
    <property type="project" value="UniProtKB-UniRule"/>
</dbReference>
<dbReference type="SMART" id="SM00852">
    <property type="entry name" value="MoCF_biosynth"/>
    <property type="match status" value="1"/>
</dbReference>
<comment type="cofactor">
    <cofactor evidence="6">
        <name>Mg(2+)</name>
        <dbReference type="ChEBI" id="CHEBI:18420"/>
    </cofactor>
</comment>
<dbReference type="Gene3D" id="2.170.190.11">
    <property type="entry name" value="Molybdopterin biosynthesis moea protein, domain 3"/>
    <property type="match status" value="1"/>
</dbReference>
<dbReference type="PANTHER" id="PTHR10192">
    <property type="entry name" value="MOLYBDOPTERIN BIOSYNTHESIS PROTEIN"/>
    <property type="match status" value="1"/>
</dbReference>
<keyword evidence="6" id="KW-0500">Molybdenum</keyword>
<dbReference type="InterPro" id="IPR036135">
    <property type="entry name" value="MoeA_linker/N_sf"/>
</dbReference>
<dbReference type="PANTHER" id="PTHR10192:SF30">
    <property type="entry name" value="MOLYBDOPTERIN ADENYLYLTRANSFERASE"/>
    <property type="match status" value="1"/>
</dbReference>
<protein>
    <recommendedName>
        <fullName evidence="4">molybdopterin adenylyltransferase</fullName>
        <ecNumber evidence="4">2.7.7.75</ecNumber>
    </recommendedName>
</protein>
<comment type="pathway">
    <text evidence="1 6">Cofactor biosynthesis; molybdopterin biosynthesis.</text>
</comment>
<keyword evidence="6" id="KW-0460">Magnesium</keyword>
<comment type="caution">
    <text evidence="8">The sequence shown here is derived from an EMBL/GenBank/DDBJ whole genome shotgun (WGS) entry which is preliminary data.</text>
</comment>
<dbReference type="Pfam" id="PF00994">
    <property type="entry name" value="MoCF_biosynth"/>
    <property type="match status" value="1"/>
</dbReference>
<evidence type="ECO:0000256" key="2">
    <source>
        <dbReference type="ARBA" id="ARBA00007589"/>
    </source>
</evidence>
<comment type="similarity">
    <text evidence="3">In the C-terminal section; belongs to the MoeA family.</text>
</comment>
<dbReference type="SUPFAM" id="SSF63882">
    <property type="entry name" value="MoeA N-terminal region -like"/>
    <property type="match status" value="1"/>
</dbReference>
<dbReference type="InterPro" id="IPR005111">
    <property type="entry name" value="MoeA_C_domain_IV"/>
</dbReference>
<keyword evidence="9" id="KW-1185">Reference proteome</keyword>
<dbReference type="EC" id="2.7.7.75" evidence="4"/>
<dbReference type="InterPro" id="IPR036688">
    <property type="entry name" value="MoeA_C_domain_IV_sf"/>
</dbReference>
<dbReference type="VEuPathDB" id="FungiDB:A1O9_02731"/>
<comment type="similarity">
    <text evidence="2">In the N-terminal section; belongs to the MoaB/Mog family.</text>
</comment>
<dbReference type="GO" id="GO:0061599">
    <property type="term" value="F:molybdopterin molybdotransferase activity"/>
    <property type="evidence" value="ECO:0007669"/>
    <property type="project" value="UniProtKB-UniRule"/>
</dbReference>
<comment type="catalytic activity">
    <reaction evidence="6">
        <text>molybdopterin + ATP + H(+) = adenylyl-molybdopterin + diphosphate</text>
        <dbReference type="Rhea" id="RHEA:31331"/>
        <dbReference type="ChEBI" id="CHEBI:15378"/>
        <dbReference type="ChEBI" id="CHEBI:30616"/>
        <dbReference type="ChEBI" id="CHEBI:33019"/>
        <dbReference type="ChEBI" id="CHEBI:58698"/>
        <dbReference type="ChEBI" id="CHEBI:62727"/>
    </reaction>
</comment>
<sequence length="406" mass="43767">MDGYALNSDATSNASEAAPVIFRLKGDIAAGDCPVTVAGDSEDGIHPCVGIATGARFPSVSSGKPFDCCVRLEDTKVVQGANCGQTYVQLFRPAKPHQNKRLAAEDFQVGTLVIGQHVVVRPQHIMALASVGCEALTVLRAPQIGLFSTGSELADLDLTCSEAQRIPDVNRPYIKTVLESLGYQVDFLAPIEDGAAVDVARKVSQCLRHKSYDIVIFTGAASAGKRDFVRNTLEELGAHIPLHKVAMRPGHPTLFATLSLSGETLSSLTAGLGSRSNTAVFGLPGNPIAAATCVQFLVIPYLQTLLCQPLHGIASAMIVNPEQNTKENDARSGESSCVARFPSDIDIFRAGKITNKWQPRLKVELIRDHSPGKIRPFLDSDCWIHIHREQTELRRGDIVDIVLMPQ</sequence>
<evidence type="ECO:0000256" key="3">
    <source>
        <dbReference type="ARBA" id="ARBA00008339"/>
    </source>
</evidence>
<evidence type="ECO:0000256" key="1">
    <source>
        <dbReference type="ARBA" id="ARBA00005046"/>
    </source>
</evidence>